<keyword evidence="2" id="KW-0547">Nucleotide-binding</keyword>
<keyword evidence="2" id="KW-0378">Hydrolase</keyword>
<dbReference type="GO" id="GO:0110155">
    <property type="term" value="P:NAD-cap decapping"/>
    <property type="evidence" value="ECO:0007669"/>
    <property type="project" value="TreeGrafter"/>
</dbReference>
<dbReference type="Pfam" id="PF08652">
    <property type="entry name" value="RAI1"/>
    <property type="match status" value="1"/>
</dbReference>
<feature type="non-terminal residue" evidence="4">
    <location>
        <position position="1"/>
    </location>
</feature>
<dbReference type="OrthoDB" id="5853397at2759"/>
<evidence type="ECO:0000313" key="5">
    <source>
        <dbReference type="Proteomes" id="UP000728032"/>
    </source>
</evidence>
<keyword evidence="2" id="KW-0479">Metal-binding</keyword>
<dbReference type="PANTHER" id="PTHR12395:SF9">
    <property type="entry name" value="DECAPPING AND EXORIBONUCLEASE PROTEIN"/>
    <property type="match status" value="1"/>
</dbReference>
<dbReference type="GO" id="GO:0034353">
    <property type="term" value="F:mRNA 5'-diphosphatase activity"/>
    <property type="evidence" value="ECO:0007669"/>
    <property type="project" value="TreeGrafter"/>
</dbReference>
<keyword evidence="2" id="KW-0694">RNA-binding</keyword>
<dbReference type="EMBL" id="CAJPVJ010004662">
    <property type="protein sequence ID" value="CAG2168807.1"/>
    <property type="molecule type" value="Genomic_DNA"/>
</dbReference>
<protein>
    <recommendedName>
        <fullName evidence="2">Decapping nuclease</fullName>
        <ecNumber evidence="2">3.6.1.-</ecNumber>
    </recommendedName>
</protein>
<dbReference type="Proteomes" id="UP000728032">
    <property type="component" value="Unassembled WGS sequence"/>
</dbReference>
<name>A0A7R9QP40_9ACAR</name>
<accession>A0A7R9QP40</accession>
<keyword evidence="5" id="KW-1185">Reference proteome</keyword>
<dbReference type="GO" id="GO:0003723">
    <property type="term" value="F:RNA binding"/>
    <property type="evidence" value="ECO:0007669"/>
    <property type="project" value="UniProtKB-KW"/>
</dbReference>
<proteinExistence type="inferred from homology"/>
<comment type="function">
    <text evidence="2">Decapping enzyme for NAD-capped RNAs: specifically hydrolyzes the nicotinamide adenine dinucleotide (NAD) cap from a subset of RNAs by removing the entire NAD moiety from the 5'-end of an NAD-capped RNA.</text>
</comment>
<dbReference type="GO" id="GO:0004518">
    <property type="term" value="F:nuclease activity"/>
    <property type="evidence" value="ECO:0007669"/>
    <property type="project" value="UniProtKB-KW"/>
</dbReference>
<dbReference type="InterPro" id="IPR013961">
    <property type="entry name" value="RAI1"/>
</dbReference>
<dbReference type="GO" id="GO:0000956">
    <property type="term" value="P:nuclear-transcribed mRNA catabolic process"/>
    <property type="evidence" value="ECO:0007669"/>
    <property type="project" value="TreeGrafter"/>
</dbReference>
<dbReference type="GO" id="GO:0005829">
    <property type="term" value="C:cytosol"/>
    <property type="evidence" value="ECO:0007669"/>
    <property type="project" value="TreeGrafter"/>
</dbReference>
<keyword evidence="2" id="KW-0539">Nucleus</keyword>
<dbReference type="InterPro" id="IPR039039">
    <property type="entry name" value="RAI1-like_fam"/>
</dbReference>
<comment type="subcellular location">
    <subcellularLocation>
        <location evidence="2">Nucleus</location>
    </subcellularLocation>
</comment>
<dbReference type="PANTHER" id="PTHR12395">
    <property type="entry name" value="DOM-3 RELATED"/>
    <property type="match status" value="1"/>
</dbReference>
<keyword evidence="2" id="KW-0540">Nuclease</keyword>
<dbReference type="EMBL" id="OC919487">
    <property type="protein sequence ID" value="CAD7651424.1"/>
    <property type="molecule type" value="Genomic_DNA"/>
</dbReference>
<evidence type="ECO:0000313" key="4">
    <source>
        <dbReference type="EMBL" id="CAD7651424.1"/>
    </source>
</evidence>
<dbReference type="GO" id="GO:0000166">
    <property type="term" value="F:nucleotide binding"/>
    <property type="evidence" value="ECO:0007669"/>
    <property type="project" value="UniProtKB-KW"/>
</dbReference>
<feature type="domain" description="RAI1-like" evidence="3">
    <location>
        <begin position="29"/>
        <end position="328"/>
    </location>
</feature>
<dbReference type="GO" id="GO:0046872">
    <property type="term" value="F:metal ion binding"/>
    <property type="evidence" value="ECO:0007669"/>
    <property type="project" value="UniProtKB-KW"/>
</dbReference>
<sequence length="348" mass="40893">HQNEGKVFVDKLPIESTVYVEPKSAGSRTERVFHFHIDGQQNYSTDKELPKLLSPQKWSQLKGRYLKSGFDECLRDNKLIAVYEDYWHQKWLHFLNAIDENALITKHKPQFVSFGGPVADIMATRYDNAFNWTVTALMVKGTIYLLKTGPQRSTSFEYNDWKYSALNMYHMITDRDDNRKNEYEKHFAINCLDVESHRLLTLNEVRAVDDKHREVDLKISKPARTAWERNYFTGKKLLRFWCKGWVQGMDRVVVANIHKQNNYKVLDVEARDVSRMLGQSQGKWSDRKCIEFLNSFLTFVKTCITDENTVYEFDYKTDREFVECKSYTKGSDIQSIDTLLRDGLKISD</sequence>
<dbReference type="EC" id="3.6.1.-" evidence="2"/>
<comment type="cofactor">
    <cofactor evidence="2">
        <name>a divalent metal cation</name>
        <dbReference type="ChEBI" id="CHEBI:60240"/>
    </cofactor>
</comment>
<gene>
    <name evidence="4" type="ORF">ONB1V03_LOCUS8291</name>
</gene>
<reference evidence="4" key="1">
    <citation type="submission" date="2020-11" db="EMBL/GenBank/DDBJ databases">
        <authorList>
            <person name="Tran Van P."/>
        </authorList>
    </citation>
    <scope>NUCLEOTIDE SEQUENCE</scope>
</reference>
<organism evidence="4">
    <name type="scientific">Oppiella nova</name>
    <dbReference type="NCBI Taxonomy" id="334625"/>
    <lineage>
        <taxon>Eukaryota</taxon>
        <taxon>Metazoa</taxon>
        <taxon>Ecdysozoa</taxon>
        <taxon>Arthropoda</taxon>
        <taxon>Chelicerata</taxon>
        <taxon>Arachnida</taxon>
        <taxon>Acari</taxon>
        <taxon>Acariformes</taxon>
        <taxon>Sarcoptiformes</taxon>
        <taxon>Oribatida</taxon>
        <taxon>Brachypylina</taxon>
        <taxon>Oppioidea</taxon>
        <taxon>Oppiidae</taxon>
        <taxon>Oppiella</taxon>
    </lineage>
</organism>
<evidence type="ECO:0000256" key="1">
    <source>
        <dbReference type="ARBA" id="ARBA00006562"/>
    </source>
</evidence>
<dbReference type="GO" id="GO:0005634">
    <property type="term" value="C:nucleus"/>
    <property type="evidence" value="ECO:0007669"/>
    <property type="project" value="UniProtKB-SubCell"/>
</dbReference>
<evidence type="ECO:0000259" key="3">
    <source>
        <dbReference type="Pfam" id="PF08652"/>
    </source>
</evidence>
<comment type="similarity">
    <text evidence="1 2">Belongs to the DXO/Dom3Z family.</text>
</comment>
<evidence type="ECO:0000256" key="2">
    <source>
        <dbReference type="RuleBase" id="RU367113"/>
    </source>
</evidence>
<dbReference type="AlphaFoldDB" id="A0A7R9QP40"/>